<evidence type="ECO:0000313" key="2">
    <source>
        <dbReference type="EMBL" id="GMS92224.1"/>
    </source>
</evidence>
<feature type="transmembrane region" description="Helical" evidence="1">
    <location>
        <begin position="66"/>
        <end position="84"/>
    </location>
</feature>
<dbReference type="Proteomes" id="UP001432027">
    <property type="component" value="Unassembled WGS sequence"/>
</dbReference>
<accession>A0AAV5TA80</accession>
<protein>
    <submittedName>
        <fullName evidence="2">Uncharacterized protein</fullName>
    </submittedName>
</protein>
<keyword evidence="3" id="KW-1185">Reference proteome</keyword>
<name>A0AAV5TA80_9BILA</name>
<feature type="transmembrane region" description="Helical" evidence="1">
    <location>
        <begin position="21"/>
        <end position="46"/>
    </location>
</feature>
<gene>
    <name evidence="2" type="ORF">PENTCL1PPCAC_14399</name>
</gene>
<feature type="non-terminal residue" evidence="2">
    <location>
        <position position="1"/>
    </location>
</feature>
<reference evidence="2" key="1">
    <citation type="submission" date="2023-10" db="EMBL/GenBank/DDBJ databases">
        <title>Genome assembly of Pristionchus species.</title>
        <authorList>
            <person name="Yoshida K."/>
            <person name="Sommer R.J."/>
        </authorList>
    </citation>
    <scope>NUCLEOTIDE SEQUENCE</scope>
    <source>
        <strain evidence="2">RS0144</strain>
    </source>
</reference>
<organism evidence="2 3">
    <name type="scientific">Pristionchus entomophagus</name>
    <dbReference type="NCBI Taxonomy" id="358040"/>
    <lineage>
        <taxon>Eukaryota</taxon>
        <taxon>Metazoa</taxon>
        <taxon>Ecdysozoa</taxon>
        <taxon>Nematoda</taxon>
        <taxon>Chromadorea</taxon>
        <taxon>Rhabditida</taxon>
        <taxon>Rhabditina</taxon>
        <taxon>Diplogasteromorpha</taxon>
        <taxon>Diplogasteroidea</taxon>
        <taxon>Neodiplogasteridae</taxon>
        <taxon>Pristionchus</taxon>
    </lineage>
</organism>
<sequence length="120" mass="13818">SAVMPIGKSWADQYGKKQTFFGLYSVIFGMLTEIMFWLSFLDMFAIMANSILFGYLLLEYVNWTHAVHNIGVAVSFCVLYVRYISSGGSNIRIINNVPVLEIEKYIFIFYVPDFRSSHAY</sequence>
<comment type="caution">
    <text evidence="2">The sequence shown here is derived from an EMBL/GenBank/DDBJ whole genome shotgun (WGS) entry which is preliminary data.</text>
</comment>
<evidence type="ECO:0000313" key="3">
    <source>
        <dbReference type="Proteomes" id="UP001432027"/>
    </source>
</evidence>
<proteinExistence type="predicted"/>
<keyword evidence="1" id="KW-0472">Membrane</keyword>
<dbReference type="EMBL" id="BTSX01000004">
    <property type="protein sequence ID" value="GMS92224.1"/>
    <property type="molecule type" value="Genomic_DNA"/>
</dbReference>
<evidence type="ECO:0000256" key="1">
    <source>
        <dbReference type="SAM" id="Phobius"/>
    </source>
</evidence>
<dbReference type="AlphaFoldDB" id="A0AAV5TA80"/>
<keyword evidence="1" id="KW-1133">Transmembrane helix</keyword>
<keyword evidence="1" id="KW-0812">Transmembrane</keyword>